<dbReference type="Gene3D" id="3.30.1150.10">
    <property type="match status" value="1"/>
</dbReference>
<sequence>MSLNKVIPSLRILLGSILIVILAACRTGFQTNTGLQPNAVHDNRAENRAAWIRQVQAQITPLVQIPHGMMGNPEVRLRVRLLPTMEVASIQMIQSSGTPAYDDAACHAVWEAKNFPPLPVRANFNDGYRVFTMTFHPR</sequence>
<protein>
    <recommendedName>
        <fullName evidence="8">Cell envelope integrity protein TolA</fullName>
    </recommendedName>
</protein>
<gene>
    <name evidence="6" type="ORF">DK843_14045</name>
</gene>
<evidence type="ECO:0000256" key="2">
    <source>
        <dbReference type="ARBA" id="ARBA00022692"/>
    </source>
</evidence>
<keyword evidence="4 5" id="KW-0472">Membrane</keyword>
<evidence type="ECO:0008006" key="8">
    <source>
        <dbReference type="Google" id="ProtNLM"/>
    </source>
</evidence>
<dbReference type="RefSeq" id="WP_114073566.1">
    <property type="nucleotide sequence ID" value="NZ_CP029554.1"/>
</dbReference>
<name>A0A344UJ65_9NEIS</name>
<dbReference type="InterPro" id="IPR006260">
    <property type="entry name" value="TonB/TolA_C"/>
</dbReference>
<dbReference type="GO" id="GO:0016020">
    <property type="term" value="C:membrane"/>
    <property type="evidence" value="ECO:0007669"/>
    <property type="project" value="UniProtKB-SubCell"/>
</dbReference>
<feature type="transmembrane region" description="Helical" evidence="5">
    <location>
        <begin position="12"/>
        <end position="29"/>
    </location>
</feature>
<proteinExistence type="predicted"/>
<accession>A0A344UJ65</accession>
<organism evidence="6 7">
    <name type="scientific">Chromobacterium phragmitis</name>
    <dbReference type="NCBI Taxonomy" id="2202141"/>
    <lineage>
        <taxon>Bacteria</taxon>
        <taxon>Pseudomonadati</taxon>
        <taxon>Pseudomonadota</taxon>
        <taxon>Betaproteobacteria</taxon>
        <taxon>Neisseriales</taxon>
        <taxon>Chromobacteriaceae</taxon>
        <taxon>Chromobacterium</taxon>
    </lineage>
</organism>
<dbReference type="AlphaFoldDB" id="A0A344UJ65"/>
<dbReference type="Pfam" id="PF13103">
    <property type="entry name" value="TonB_2"/>
    <property type="match status" value="1"/>
</dbReference>
<dbReference type="NCBIfam" id="TIGR01352">
    <property type="entry name" value="tonB_Cterm"/>
    <property type="match status" value="1"/>
</dbReference>
<evidence type="ECO:0000313" key="6">
    <source>
        <dbReference type="EMBL" id="AXE35313.1"/>
    </source>
</evidence>
<keyword evidence="3 5" id="KW-1133">Transmembrane helix</keyword>
<dbReference type="PROSITE" id="PS51257">
    <property type="entry name" value="PROKAR_LIPOPROTEIN"/>
    <property type="match status" value="1"/>
</dbReference>
<evidence type="ECO:0000313" key="7">
    <source>
        <dbReference type="Proteomes" id="UP000252038"/>
    </source>
</evidence>
<evidence type="ECO:0000256" key="5">
    <source>
        <dbReference type="SAM" id="Phobius"/>
    </source>
</evidence>
<dbReference type="KEGG" id="chrb:DK843_14045"/>
<evidence type="ECO:0000256" key="4">
    <source>
        <dbReference type="ARBA" id="ARBA00023136"/>
    </source>
</evidence>
<dbReference type="EMBL" id="CP029554">
    <property type="protein sequence ID" value="AXE35313.1"/>
    <property type="molecule type" value="Genomic_DNA"/>
</dbReference>
<evidence type="ECO:0000256" key="3">
    <source>
        <dbReference type="ARBA" id="ARBA00022989"/>
    </source>
</evidence>
<keyword evidence="2 5" id="KW-0812">Transmembrane</keyword>
<reference evidence="6 7" key="1">
    <citation type="submission" date="2018-05" db="EMBL/GenBank/DDBJ databases">
        <title>Genome sequencing, assembly and analysis of the novel insecticidal bacterium, Chromobacterium phragmitis.</title>
        <authorList>
            <person name="Sparks M.E."/>
            <person name="Blackburn M.B."/>
            <person name="Gundersen-Rindal D.E."/>
        </authorList>
    </citation>
    <scope>NUCLEOTIDE SEQUENCE [LARGE SCALE GENOMIC DNA]</scope>
    <source>
        <strain evidence="6">IIBBL 274-1</strain>
    </source>
</reference>
<dbReference type="Proteomes" id="UP000252038">
    <property type="component" value="Chromosome"/>
</dbReference>
<dbReference type="SUPFAM" id="SSF74653">
    <property type="entry name" value="TolA/TonB C-terminal domain"/>
    <property type="match status" value="1"/>
</dbReference>
<evidence type="ECO:0000256" key="1">
    <source>
        <dbReference type="ARBA" id="ARBA00004167"/>
    </source>
</evidence>
<comment type="subcellular location">
    <subcellularLocation>
        <location evidence="1">Membrane</location>
        <topology evidence="1">Single-pass membrane protein</topology>
    </subcellularLocation>
</comment>